<dbReference type="EMBL" id="BPQB01000032">
    <property type="protein sequence ID" value="GJE93415.1"/>
    <property type="molecule type" value="Genomic_DNA"/>
</dbReference>
<proteinExistence type="predicted"/>
<keyword evidence="3" id="KW-1185">Reference proteome</keyword>
<organism evidence="2 3">
    <name type="scientific">Phanerochaete sordida</name>
    <dbReference type="NCBI Taxonomy" id="48140"/>
    <lineage>
        <taxon>Eukaryota</taxon>
        <taxon>Fungi</taxon>
        <taxon>Dikarya</taxon>
        <taxon>Basidiomycota</taxon>
        <taxon>Agaricomycotina</taxon>
        <taxon>Agaricomycetes</taxon>
        <taxon>Polyporales</taxon>
        <taxon>Phanerochaetaceae</taxon>
        <taxon>Phanerochaete</taxon>
    </lineage>
</organism>
<accession>A0A9P3LFL5</accession>
<evidence type="ECO:0000313" key="2">
    <source>
        <dbReference type="EMBL" id="GJE93415.1"/>
    </source>
</evidence>
<dbReference type="Proteomes" id="UP000703269">
    <property type="component" value="Unassembled WGS sequence"/>
</dbReference>
<keyword evidence="1" id="KW-0732">Signal</keyword>
<evidence type="ECO:0000256" key="1">
    <source>
        <dbReference type="SAM" id="SignalP"/>
    </source>
</evidence>
<comment type="caution">
    <text evidence="2">The sequence shown here is derived from an EMBL/GenBank/DDBJ whole genome shotgun (WGS) entry which is preliminary data.</text>
</comment>
<reference evidence="2 3" key="1">
    <citation type="submission" date="2021-08" db="EMBL/GenBank/DDBJ databases">
        <title>Draft Genome Sequence of Phanerochaete sordida strain YK-624.</title>
        <authorList>
            <person name="Mori T."/>
            <person name="Dohra H."/>
            <person name="Suzuki T."/>
            <person name="Kawagishi H."/>
            <person name="Hirai H."/>
        </authorList>
    </citation>
    <scope>NUCLEOTIDE SEQUENCE [LARGE SCALE GENOMIC DNA]</scope>
    <source>
        <strain evidence="2 3">YK-624</strain>
    </source>
</reference>
<gene>
    <name evidence="2" type="ORF">PsYK624_095740</name>
</gene>
<feature type="chain" id="PRO_5040338958" evidence="1">
    <location>
        <begin position="24"/>
        <end position="201"/>
    </location>
</feature>
<protein>
    <submittedName>
        <fullName evidence="2">Uncharacterized protein</fullName>
    </submittedName>
</protein>
<sequence length="201" mass="22149">MLAFLLVAACGAVSLCTPRGADAFDIDLESEEPELEPAESALTTASSLCRDRDLELTTPFSVLRMLLPTPKLALPSLRRREMLPDACVLCEAEETGTLLEWGRPWVPFDMDVLERGGSTRMTASIDGTGCPFVVVTCEARRSARRLGGPPSATEPVLLSVLSPRCGGRRSMVEVYAHKTTPGWCNLYFKECQRQQRTQWRG</sequence>
<feature type="signal peptide" evidence="1">
    <location>
        <begin position="1"/>
        <end position="23"/>
    </location>
</feature>
<name>A0A9P3LFL5_9APHY</name>
<evidence type="ECO:0000313" key="3">
    <source>
        <dbReference type="Proteomes" id="UP000703269"/>
    </source>
</evidence>
<dbReference type="AlphaFoldDB" id="A0A9P3LFL5"/>